<keyword evidence="4" id="KW-1185">Reference proteome</keyword>
<feature type="domain" description="Glycosyltransferase subfamily 4-like N-terminal" evidence="2">
    <location>
        <begin position="16"/>
        <end position="188"/>
    </location>
</feature>
<dbReference type="EMBL" id="QWDE01000003">
    <property type="protein sequence ID" value="RFZ82247.1"/>
    <property type="molecule type" value="Genomic_DNA"/>
</dbReference>
<dbReference type="InterPro" id="IPR001296">
    <property type="entry name" value="Glyco_trans_1"/>
</dbReference>
<reference evidence="3 4" key="1">
    <citation type="submission" date="2018-08" db="EMBL/GenBank/DDBJ databases">
        <title>Mucilaginibacter terrae sp. nov., isolated from manganese diggings.</title>
        <authorList>
            <person name="Huang Y."/>
            <person name="Zhou Z."/>
        </authorList>
    </citation>
    <scope>NUCLEOTIDE SEQUENCE [LARGE SCALE GENOMIC DNA]</scope>
    <source>
        <strain evidence="3 4">ZH6</strain>
    </source>
</reference>
<organism evidence="3 4">
    <name type="scientific">Mucilaginibacter terrenus</name>
    <dbReference type="NCBI Taxonomy" id="2482727"/>
    <lineage>
        <taxon>Bacteria</taxon>
        <taxon>Pseudomonadati</taxon>
        <taxon>Bacteroidota</taxon>
        <taxon>Sphingobacteriia</taxon>
        <taxon>Sphingobacteriales</taxon>
        <taxon>Sphingobacteriaceae</taxon>
        <taxon>Mucilaginibacter</taxon>
    </lineage>
</organism>
<protein>
    <submittedName>
        <fullName evidence="3">Glycosyltransferase</fullName>
    </submittedName>
</protein>
<comment type="caution">
    <text evidence="3">The sequence shown here is derived from an EMBL/GenBank/DDBJ whole genome shotgun (WGS) entry which is preliminary data.</text>
</comment>
<evidence type="ECO:0000259" key="2">
    <source>
        <dbReference type="Pfam" id="PF13439"/>
    </source>
</evidence>
<dbReference type="GO" id="GO:0016757">
    <property type="term" value="F:glycosyltransferase activity"/>
    <property type="evidence" value="ECO:0007669"/>
    <property type="project" value="InterPro"/>
</dbReference>
<dbReference type="InterPro" id="IPR028098">
    <property type="entry name" value="Glyco_trans_4-like_N"/>
</dbReference>
<dbReference type="NCBIfam" id="NF046085">
    <property type="entry name" value="XrtY_assoc_Gly1"/>
    <property type="match status" value="1"/>
</dbReference>
<proteinExistence type="predicted"/>
<dbReference type="PANTHER" id="PTHR12526">
    <property type="entry name" value="GLYCOSYLTRANSFERASE"/>
    <property type="match status" value="1"/>
</dbReference>
<gene>
    <name evidence="3" type="ORF">DYU05_16670</name>
</gene>
<dbReference type="AlphaFoldDB" id="A0A3E2NML8"/>
<sequence length="376" mass="41917">MKILHITPAYKPAYVYGGPTMSVAMLCEELTKTGVFVDVFTTTANGNTELDVTPNVLQNVDGVDVTYFKRITKDHTHFSPALLKHLNGHVRNYDVVHIHAWWNLVSVLSCFVAVKNGIPVVISPRGMLSSYSFDNGIKGIKSILHNSIGKRLLSKCHIHATSDYEAAVIKRLINTDRIHALPNFVKLSHSENNTSPMPTKELKLLFFSRIDEKKGLDILLESLKILTLPFQLTIAGDGNPVYIEKLKQLSTVIQDKISWVGFIKEDKFNLIAKHDLLVLPSHDENFANVVVESLSVGTAVLLSENVGLADYVLDNNFGWVCKTTPSSITENIANVAANKVLLEDIRTTAPTRIKQDFTGEPLTKQYIDLYQHVIDQ</sequence>
<dbReference type="Pfam" id="PF00534">
    <property type="entry name" value="Glycos_transf_1"/>
    <property type="match status" value="1"/>
</dbReference>
<evidence type="ECO:0000259" key="1">
    <source>
        <dbReference type="Pfam" id="PF00534"/>
    </source>
</evidence>
<dbReference type="Pfam" id="PF13439">
    <property type="entry name" value="Glyco_transf_4"/>
    <property type="match status" value="1"/>
</dbReference>
<name>A0A3E2NML8_9SPHI</name>
<evidence type="ECO:0000313" key="3">
    <source>
        <dbReference type="EMBL" id="RFZ82247.1"/>
    </source>
</evidence>
<dbReference type="PANTHER" id="PTHR12526:SF637">
    <property type="entry name" value="GLYCOSYLTRANSFERASE EPSF-RELATED"/>
    <property type="match status" value="1"/>
</dbReference>
<feature type="domain" description="Glycosyl transferase family 1" evidence="1">
    <location>
        <begin position="195"/>
        <end position="349"/>
    </location>
</feature>
<dbReference type="OrthoDB" id="9790710at2"/>
<keyword evidence="3" id="KW-0808">Transferase</keyword>
<dbReference type="Gene3D" id="3.40.50.2000">
    <property type="entry name" value="Glycogen Phosphorylase B"/>
    <property type="match status" value="2"/>
</dbReference>
<evidence type="ECO:0000313" key="4">
    <source>
        <dbReference type="Proteomes" id="UP000260823"/>
    </source>
</evidence>
<accession>A0A3E2NML8</accession>
<dbReference type="RefSeq" id="WP_117384271.1">
    <property type="nucleotide sequence ID" value="NZ_QWDE01000003.1"/>
</dbReference>
<dbReference type="SUPFAM" id="SSF53756">
    <property type="entry name" value="UDP-Glycosyltransferase/glycogen phosphorylase"/>
    <property type="match status" value="1"/>
</dbReference>
<dbReference type="Proteomes" id="UP000260823">
    <property type="component" value="Unassembled WGS sequence"/>
</dbReference>